<name>A0ABS3F5R1_9PROT</name>
<dbReference type="RefSeq" id="WP_207044841.1">
    <property type="nucleotide sequence ID" value="NZ_JAFLNC010000003.1"/>
</dbReference>
<dbReference type="EMBL" id="JAFLNC010000003">
    <property type="protein sequence ID" value="MBO0333858.1"/>
    <property type="molecule type" value="Genomic_DNA"/>
</dbReference>
<evidence type="ECO:0000313" key="1">
    <source>
        <dbReference type="EMBL" id="MBO0333858.1"/>
    </source>
</evidence>
<organism evidence="1 2">
    <name type="scientific">Sneathiella sedimenti</name>
    <dbReference type="NCBI Taxonomy" id="2816034"/>
    <lineage>
        <taxon>Bacteria</taxon>
        <taxon>Pseudomonadati</taxon>
        <taxon>Pseudomonadota</taxon>
        <taxon>Alphaproteobacteria</taxon>
        <taxon>Sneathiellales</taxon>
        <taxon>Sneathiellaceae</taxon>
        <taxon>Sneathiella</taxon>
    </lineage>
</organism>
<protein>
    <submittedName>
        <fullName evidence="1">Amidoligase family protein</fullName>
    </submittedName>
</protein>
<evidence type="ECO:0000313" key="2">
    <source>
        <dbReference type="Proteomes" id="UP000664761"/>
    </source>
</evidence>
<gene>
    <name evidence="1" type="ORF">J0X12_09545</name>
</gene>
<sequence length="340" mass="38724">MTASSPLTKAPPLTENMAGDIRRVGVEIEFSGLDPAGAAQLVAEIFGGRVEGRKSAFVFDVEETRWGKFTVELDTQYVHPEKDLGDLIEETDLPLNQNAVNLGRELDTVFRGVVGKVSSIAVPTEIVSPPIPWNELDQLTPLVKALREKGAEGTDDNFIYAFGVHLNPEVAAEDVDYILRHLRAYALLSDWLRARIKVDTTRRLLPHVDPFPREYVRMILAADYSPDLDALITDFARLNPTRNRELDMFPLFKFLAPEIVVRYADDILIKERPTFHYRLPNTHLSDPGWDIVEEWNRWFVVEKLAADEKALERLSDRYLAKPSNFIGQWIRDIGDWIETL</sequence>
<comment type="caution">
    <text evidence="1">The sequence shown here is derived from an EMBL/GenBank/DDBJ whole genome shotgun (WGS) entry which is preliminary data.</text>
</comment>
<reference evidence="1 2" key="1">
    <citation type="submission" date="2021-03" db="EMBL/GenBank/DDBJ databases">
        <title>Sneathiella sp. CAU 1612 isolated from Kang Won-do.</title>
        <authorList>
            <person name="Kim W."/>
        </authorList>
    </citation>
    <scope>NUCLEOTIDE SEQUENCE [LARGE SCALE GENOMIC DNA]</scope>
    <source>
        <strain evidence="1 2">CAU 1612</strain>
    </source>
</reference>
<proteinExistence type="predicted"/>
<dbReference type="Pfam" id="PF12224">
    <property type="entry name" value="Amidoligase_2"/>
    <property type="match status" value="1"/>
</dbReference>
<keyword evidence="2" id="KW-1185">Reference proteome</keyword>
<accession>A0ABS3F5R1</accession>
<dbReference type="InterPro" id="IPR022025">
    <property type="entry name" value="Amidoligase_2"/>
</dbReference>
<dbReference type="Proteomes" id="UP000664761">
    <property type="component" value="Unassembled WGS sequence"/>
</dbReference>